<organism evidence="1 2">
    <name type="scientific">Halorhabdus tiamatea SARL4B</name>
    <dbReference type="NCBI Taxonomy" id="1033806"/>
    <lineage>
        <taxon>Archaea</taxon>
        <taxon>Methanobacteriati</taxon>
        <taxon>Methanobacteriota</taxon>
        <taxon>Stenosarchaea group</taxon>
        <taxon>Halobacteria</taxon>
        <taxon>Halobacteriales</taxon>
        <taxon>Haloarculaceae</taxon>
        <taxon>Halorhabdus</taxon>
    </lineage>
</organism>
<name>U2DWQ8_9EURY</name>
<dbReference type="AlphaFoldDB" id="U2DWQ8"/>
<comment type="caution">
    <text evidence="1">The sequence shown here is derived from an EMBL/GenBank/DDBJ whole genome shotgun (WGS) entry which is preliminary data.</text>
</comment>
<sequence length="100" mass="11654">MDDETNPDTPDQAYDYISWDIESDGASWYNYATSQEQSPGVKFNIESNGIQHTDYDDPYSDKDFTIQAEAQGKYMYVDQYMDYIFTETPNLIWYNGVNVV</sequence>
<reference evidence="1 2" key="1">
    <citation type="journal article" date="2011" name="J. Bacteriol.">
        <title>Genome sequence of Halorhabdus tiamatea, the first archaeon isolated from a deep-sea anoxic brine lake.</title>
        <authorList>
            <person name="Antunes A."/>
            <person name="Alam I."/>
            <person name="Bajic V.B."/>
            <person name="Stingl U."/>
        </authorList>
    </citation>
    <scope>NUCLEOTIDE SEQUENCE [LARGE SCALE GENOMIC DNA]</scope>
    <source>
        <strain evidence="1 2">SARL4B</strain>
    </source>
</reference>
<accession>U2DWQ8</accession>
<evidence type="ECO:0000313" key="2">
    <source>
        <dbReference type="Proteomes" id="UP000003861"/>
    </source>
</evidence>
<reference evidence="1 2" key="2">
    <citation type="journal article" date="2013" name="PLoS ONE">
        <title>INDIGO - INtegrated Data Warehouse of MIcrobial GenOmes with Examples from the Red Sea Extremophiles.</title>
        <authorList>
            <person name="Alam I."/>
            <person name="Antunes A."/>
            <person name="Kamau A.A."/>
            <person name="Ba Alawi W."/>
            <person name="Kalkatawi M."/>
            <person name="Stingl U."/>
            <person name="Bajic V.B."/>
        </authorList>
    </citation>
    <scope>NUCLEOTIDE SEQUENCE [LARGE SCALE GENOMIC DNA]</scope>
    <source>
        <strain evidence="1 2">SARL4B</strain>
    </source>
</reference>
<proteinExistence type="predicted"/>
<protein>
    <submittedName>
        <fullName evidence="1">Uncharacterized protein</fullName>
    </submittedName>
</protein>
<gene>
    <name evidence="1" type="ORF">HLRTI_003374</name>
</gene>
<dbReference type="EMBL" id="AFNT02000064">
    <property type="protein sequence ID" value="ERJ04653.1"/>
    <property type="molecule type" value="Genomic_DNA"/>
</dbReference>
<dbReference type="Proteomes" id="UP000003861">
    <property type="component" value="Unassembled WGS sequence"/>
</dbReference>
<evidence type="ECO:0000313" key="1">
    <source>
        <dbReference type="EMBL" id="ERJ04653.1"/>
    </source>
</evidence>